<evidence type="ECO:0000256" key="5">
    <source>
        <dbReference type="ARBA" id="ARBA00023157"/>
    </source>
</evidence>
<keyword evidence="4" id="KW-0430">Lectin</keyword>
<dbReference type="InterPro" id="IPR051663">
    <property type="entry name" value="CLec_Tetranectin-domain"/>
</dbReference>
<feature type="domain" description="C-type lectin" evidence="7">
    <location>
        <begin position="133"/>
        <end position="246"/>
    </location>
</feature>
<evidence type="ECO:0000256" key="1">
    <source>
        <dbReference type="ARBA" id="ARBA00004613"/>
    </source>
</evidence>
<dbReference type="Gene3D" id="3.10.100.10">
    <property type="entry name" value="Mannose-Binding Protein A, subunit A"/>
    <property type="match status" value="1"/>
</dbReference>
<dbReference type="Proteomes" id="UP001318040">
    <property type="component" value="Chromosome 5"/>
</dbReference>
<organism evidence="8 9">
    <name type="scientific">Petromyzon marinus</name>
    <name type="common">Sea lamprey</name>
    <dbReference type="NCBI Taxonomy" id="7757"/>
    <lineage>
        <taxon>Eukaryota</taxon>
        <taxon>Metazoa</taxon>
        <taxon>Chordata</taxon>
        <taxon>Craniata</taxon>
        <taxon>Vertebrata</taxon>
        <taxon>Cyclostomata</taxon>
        <taxon>Hyperoartia</taxon>
        <taxon>Petromyzontiformes</taxon>
        <taxon>Petromyzontidae</taxon>
        <taxon>Petromyzon</taxon>
    </lineage>
</organism>
<keyword evidence="8" id="KW-1185">Reference proteome</keyword>
<dbReference type="InterPro" id="IPR016187">
    <property type="entry name" value="CTDL_fold"/>
</dbReference>
<dbReference type="GO" id="GO:0001503">
    <property type="term" value="P:ossification"/>
    <property type="evidence" value="ECO:0007669"/>
    <property type="project" value="TreeGrafter"/>
</dbReference>
<dbReference type="InterPro" id="IPR016186">
    <property type="entry name" value="C-type_lectin-like/link_sf"/>
</dbReference>
<proteinExistence type="predicted"/>
<sequence>MTPAVCRERGNLSGDNGFLFFSALTDLTGEMTMLTLARLTAAILFGFMAATGANSSVGPLEKANEKLCSDKYIVVPTIKGVAGKKGDQGIPGRPGMQGPPGPPGAPCNCNFNAQFASLQSQIDSLKITRRHLSKNKIYQLFTNPSNYHSARQQCANHGGVLAMPKNAIQNAGIQQVVRGDRAFIGLNDIQHENNFVFSDGSRLGLYRNFALGEPNSFGGDEDCVNIYPNGKWNDIGCHTQLHFICEFPA</sequence>
<dbReference type="Pfam" id="PF00059">
    <property type="entry name" value="Lectin_C"/>
    <property type="match status" value="1"/>
</dbReference>
<evidence type="ECO:0000256" key="4">
    <source>
        <dbReference type="ARBA" id="ARBA00022734"/>
    </source>
</evidence>
<comment type="subcellular location">
    <subcellularLocation>
        <location evidence="1">Secreted</location>
    </subcellularLocation>
</comment>
<name>A0AAJ7SNA1_PETMA</name>
<dbReference type="PROSITE" id="PS00615">
    <property type="entry name" value="C_TYPE_LECTIN_1"/>
    <property type="match status" value="1"/>
</dbReference>
<reference evidence="9" key="1">
    <citation type="submission" date="2025-08" db="UniProtKB">
        <authorList>
            <consortium name="RefSeq"/>
        </authorList>
    </citation>
    <scope>IDENTIFICATION</scope>
    <source>
        <tissue evidence="9">Sperm</tissue>
    </source>
</reference>
<gene>
    <name evidence="9" type="primary">LOC116938922</name>
</gene>
<evidence type="ECO:0000259" key="7">
    <source>
        <dbReference type="PROSITE" id="PS50041"/>
    </source>
</evidence>
<dbReference type="InterPro" id="IPR018378">
    <property type="entry name" value="C-type_lectin_CS"/>
</dbReference>
<dbReference type="Gene3D" id="1.20.5.320">
    <property type="entry name" value="6-Phosphogluconate Dehydrogenase, domain 3"/>
    <property type="match status" value="1"/>
</dbReference>
<dbReference type="KEGG" id="pmrn:116938922"/>
<dbReference type="SMART" id="SM00034">
    <property type="entry name" value="CLECT"/>
    <property type="match status" value="1"/>
</dbReference>
<accession>A0AAJ7SNA1</accession>
<dbReference type="PANTHER" id="PTHR22799">
    <property type="entry name" value="TETRANECTIN-RELATED"/>
    <property type="match status" value="1"/>
</dbReference>
<dbReference type="AlphaFoldDB" id="A0AAJ7SNA1"/>
<keyword evidence="2" id="KW-0964">Secreted</keyword>
<evidence type="ECO:0000256" key="2">
    <source>
        <dbReference type="ARBA" id="ARBA00022525"/>
    </source>
</evidence>
<dbReference type="SUPFAM" id="SSF56436">
    <property type="entry name" value="C-type lectin-like"/>
    <property type="match status" value="1"/>
</dbReference>
<evidence type="ECO:0000256" key="3">
    <source>
        <dbReference type="ARBA" id="ARBA00022729"/>
    </source>
</evidence>
<dbReference type="PANTHER" id="PTHR22799:SF1">
    <property type="entry name" value="C-TYPE LECTIN DOMAIN FAMILY 11 MEMBER A"/>
    <property type="match status" value="1"/>
</dbReference>
<dbReference type="GO" id="GO:0005615">
    <property type="term" value="C:extracellular space"/>
    <property type="evidence" value="ECO:0007669"/>
    <property type="project" value="TreeGrafter"/>
</dbReference>
<evidence type="ECO:0000313" key="9">
    <source>
        <dbReference type="RefSeq" id="XP_032802541.1"/>
    </source>
</evidence>
<evidence type="ECO:0000313" key="8">
    <source>
        <dbReference type="Proteomes" id="UP001318040"/>
    </source>
</evidence>
<feature type="region of interest" description="Disordered" evidence="6">
    <location>
        <begin position="84"/>
        <end position="104"/>
    </location>
</feature>
<dbReference type="InterPro" id="IPR001304">
    <property type="entry name" value="C-type_lectin-like"/>
</dbReference>
<dbReference type="GO" id="GO:0008083">
    <property type="term" value="F:growth factor activity"/>
    <property type="evidence" value="ECO:0007669"/>
    <property type="project" value="TreeGrafter"/>
</dbReference>
<dbReference type="RefSeq" id="XP_032802541.1">
    <property type="nucleotide sequence ID" value="XM_032946650.1"/>
</dbReference>
<protein>
    <submittedName>
        <fullName evidence="9">Collectin-11-like isoform X1</fullName>
    </submittedName>
</protein>
<evidence type="ECO:0000256" key="6">
    <source>
        <dbReference type="SAM" id="MobiDB-lite"/>
    </source>
</evidence>
<dbReference type="PROSITE" id="PS50041">
    <property type="entry name" value="C_TYPE_LECTIN_2"/>
    <property type="match status" value="1"/>
</dbReference>
<keyword evidence="5" id="KW-1015">Disulfide bond</keyword>
<keyword evidence="3" id="KW-0732">Signal</keyword>
<dbReference type="GO" id="GO:0030246">
    <property type="term" value="F:carbohydrate binding"/>
    <property type="evidence" value="ECO:0007669"/>
    <property type="project" value="UniProtKB-KW"/>
</dbReference>